<dbReference type="InterPro" id="IPR036877">
    <property type="entry name" value="SUI1_dom_sf"/>
</dbReference>
<dbReference type="PIRSF" id="PIRSF037511">
    <property type="entry name" value="Transl_init_SUI1_pro"/>
    <property type="match status" value="1"/>
</dbReference>
<dbReference type="InterPro" id="IPR001950">
    <property type="entry name" value="SUI1"/>
</dbReference>
<dbReference type="PROSITE" id="PS50296">
    <property type="entry name" value="SUI1"/>
    <property type="match status" value="1"/>
</dbReference>
<dbReference type="FunFam" id="3.30.780.10:FF:000002">
    <property type="entry name" value="Stress response translation initiation inhibitor"/>
    <property type="match status" value="1"/>
</dbReference>
<dbReference type="GO" id="GO:0001731">
    <property type="term" value="P:formation of translation preinitiation complex"/>
    <property type="evidence" value="ECO:0007669"/>
    <property type="project" value="TreeGrafter"/>
</dbReference>
<keyword evidence="3" id="KW-0648">Protein biosynthesis</keyword>
<evidence type="ECO:0000256" key="4">
    <source>
        <dbReference type="SAM" id="MobiDB-lite"/>
    </source>
</evidence>
<dbReference type="PANTHER" id="PTHR12789:SF0">
    <property type="entry name" value="DENSITY-REGULATED PROTEIN"/>
    <property type="match status" value="1"/>
</dbReference>
<feature type="region of interest" description="Disordered" evidence="4">
    <location>
        <begin position="39"/>
        <end position="59"/>
    </location>
</feature>
<dbReference type="PANTHER" id="PTHR12789">
    <property type="entry name" value="DENSITY-REGULATED PROTEIN HOMOLOG"/>
    <property type="match status" value="1"/>
</dbReference>
<organism evidence="6 7">
    <name type="scientific">Halopseudomonas xinjiangensis</name>
    <dbReference type="NCBI Taxonomy" id="487184"/>
    <lineage>
        <taxon>Bacteria</taxon>
        <taxon>Pseudomonadati</taxon>
        <taxon>Pseudomonadota</taxon>
        <taxon>Gammaproteobacteria</taxon>
        <taxon>Pseudomonadales</taxon>
        <taxon>Pseudomonadaceae</taxon>
        <taxon>Halopseudomonas</taxon>
    </lineage>
</organism>
<gene>
    <name evidence="6" type="ORF">SAMN05216421_0411</name>
</gene>
<evidence type="ECO:0000256" key="2">
    <source>
        <dbReference type="ARBA" id="ARBA00022845"/>
    </source>
</evidence>
<dbReference type="GO" id="GO:0003743">
    <property type="term" value="F:translation initiation factor activity"/>
    <property type="evidence" value="ECO:0007669"/>
    <property type="project" value="UniProtKB-KW"/>
</dbReference>
<dbReference type="NCBIfam" id="NF005297">
    <property type="entry name" value="PRK06824.1"/>
    <property type="match status" value="1"/>
</dbReference>
<keyword evidence="6" id="KW-0396">Initiation factor</keyword>
<dbReference type="OrthoDB" id="9792915at2"/>
<dbReference type="STRING" id="487184.SAMN05216421_0411"/>
<dbReference type="GO" id="GO:0006417">
    <property type="term" value="P:regulation of translation"/>
    <property type="evidence" value="ECO:0007669"/>
    <property type="project" value="UniProtKB-KW"/>
</dbReference>
<proteinExistence type="inferred from homology"/>
<protein>
    <submittedName>
        <fullName evidence="6">Translation initiation factor 1 (eIF-1/SUI1)</fullName>
    </submittedName>
</protein>
<dbReference type="CDD" id="cd11567">
    <property type="entry name" value="YciH_like"/>
    <property type="match status" value="1"/>
</dbReference>
<dbReference type="SUPFAM" id="SSF55159">
    <property type="entry name" value="eIF1-like"/>
    <property type="match status" value="1"/>
</dbReference>
<dbReference type="EMBL" id="LT629736">
    <property type="protein sequence ID" value="SDR83323.1"/>
    <property type="molecule type" value="Genomic_DNA"/>
</dbReference>
<evidence type="ECO:0000313" key="7">
    <source>
        <dbReference type="Proteomes" id="UP000243207"/>
    </source>
</evidence>
<dbReference type="InterPro" id="IPR005872">
    <property type="entry name" value="SUI1_arc_bac"/>
</dbReference>
<reference evidence="7" key="1">
    <citation type="submission" date="2016-10" db="EMBL/GenBank/DDBJ databases">
        <authorList>
            <person name="Varghese N."/>
            <person name="Submissions S."/>
        </authorList>
    </citation>
    <scope>NUCLEOTIDE SEQUENCE [LARGE SCALE GENOMIC DNA]</scope>
    <source>
        <strain evidence="7">NRRL B-51270</strain>
    </source>
</reference>
<feature type="domain" description="SUI1" evidence="5">
    <location>
        <begin position="52"/>
        <end position="115"/>
    </location>
</feature>
<evidence type="ECO:0000313" key="6">
    <source>
        <dbReference type="EMBL" id="SDR83323.1"/>
    </source>
</evidence>
<comment type="similarity">
    <text evidence="1">Belongs to the SUI1 family.</text>
</comment>
<accession>A0A1H1M943</accession>
<dbReference type="Pfam" id="PF01253">
    <property type="entry name" value="SUI1"/>
    <property type="match status" value="1"/>
</dbReference>
<sequence>MNSRKKGLDSLGGLVYSTDTGRMCPGCSEPVSGCRCGEAAPPQGDGIARVRRETKGRGGKTVTTISGLILPEAELKALAKQMKARCGCGGSLKDGVIEIQGDQVELLCQWLGEKGVKAKRSGG</sequence>
<dbReference type="Proteomes" id="UP000243207">
    <property type="component" value="Chromosome I"/>
</dbReference>
<dbReference type="InterPro" id="IPR050318">
    <property type="entry name" value="DENR/SUI1_TIF"/>
</dbReference>
<keyword evidence="7" id="KW-1185">Reference proteome</keyword>
<dbReference type="RefSeq" id="WP_093391586.1">
    <property type="nucleotide sequence ID" value="NZ_LT629736.1"/>
</dbReference>
<name>A0A1H1M943_9GAMM</name>
<dbReference type="GO" id="GO:0003729">
    <property type="term" value="F:mRNA binding"/>
    <property type="evidence" value="ECO:0007669"/>
    <property type="project" value="TreeGrafter"/>
</dbReference>
<evidence type="ECO:0000259" key="5">
    <source>
        <dbReference type="PROSITE" id="PS50296"/>
    </source>
</evidence>
<dbReference type="NCBIfam" id="TIGR01158">
    <property type="entry name" value="SUI1_rel"/>
    <property type="match status" value="1"/>
</dbReference>
<dbReference type="GO" id="GO:0002188">
    <property type="term" value="P:translation reinitiation"/>
    <property type="evidence" value="ECO:0007669"/>
    <property type="project" value="TreeGrafter"/>
</dbReference>
<dbReference type="Gene3D" id="3.30.780.10">
    <property type="entry name" value="SUI1-like domain"/>
    <property type="match status" value="1"/>
</dbReference>
<keyword evidence="2" id="KW-0810">Translation regulation</keyword>
<evidence type="ECO:0000256" key="3">
    <source>
        <dbReference type="ARBA" id="ARBA00022917"/>
    </source>
</evidence>
<dbReference type="AlphaFoldDB" id="A0A1H1M943"/>
<evidence type="ECO:0000256" key="1">
    <source>
        <dbReference type="ARBA" id="ARBA00005422"/>
    </source>
</evidence>